<dbReference type="AlphaFoldDB" id="A0A067KES1"/>
<sequence length="158" mass="18144">MSGPVVVVSRTGCSSGLWRYGLMSTASTRAVRAVILRSGLGGFLATWPTAIILMPARLPEVLEYTQVPAQKYQEICQRFGFARSYIGRLYFEQHELELENRRLRRHQSRQSSASGLITSHLLTNLADRWRNRNTVYLDERTMQDTVTPAYVNWFFTPQ</sequence>
<dbReference type="EMBL" id="KK914691">
    <property type="protein sequence ID" value="KDP30354.1"/>
    <property type="molecule type" value="Genomic_DNA"/>
</dbReference>
<dbReference type="OrthoDB" id="1871193at2759"/>
<dbReference type="Proteomes" id="UP000027138">
    <property type="component" value="Unassembled WGS sequence"/>
</dbReference>
<reference evidence="1 2" key="1">
    <citation type="journal article" date="2014" name="PLoS ONE">
        <title>Global Analysis of Gene Expression Profiles in Physic Nut (Jatropha curcas L.) Seedlings Exposed to Salt Stress.</title>
        <authorList>
            <person name="Zhang L."/>
            <person name="Zhang C."/>
            <person name="Wu P."/>
            <person name="Chen Y."/>
            <person name="Li M."/>
            <person name="Jiang H."/>
            <person name="Wu G."/>
        </authorList>
    </citation>
    <scope>NUCLEOTIDE SEQUENCE [LARGE SCALE GENOMIC DNA]</scope>
    <source>
        <strain evidence="2">cv. GZQX0401</strain>
        <tissue evidence="1">Young leaves</tissue>
    </source>
</reference>
<evidence type="ECO:0000313" key="1">
    <source>
        <dbReference type="EMBL" id="KDP30354.1"/>
    </source>
</evidence>
<keyword evidence="2" id="KW-1185">Reference proteome</keyword>
<proteinExistence type="predicted"/>
<organism evidence="1 2">
    <name type="scientific">Jatropha curcas</name>
    <name type="common">Barbados nut</name>
    <dbReference type="NCBI Taxonomy" id="180498"/>
    <lineage>
        <taxon>Eukaryota</taxon>
        <taxon>Viridiplantae</taxon>
        <taxon>Streptophyta</taxon>
        <taxon>Embryophyta</taxon>
        <taxon>Tracheophyta</taxon>
        <taxon>Spermatophyta</taxon>
        <taxon>Magnoliopsida</taxon>
        <taxon>eudicotyledons</taxon>
        <taxon>Gunneridae</taxon>
        <taxon>Pentapetalae</taxon>
        <taxon>rosids</taxon>
        <taxon>fabids</taxon>
        <taxon>Malpighiales</taxon>
        <taxon>Euphorbiaceae</taxon>
        <taxon>Crotonoideae</taxon>
        <taxon>Jatropheae</taxon>
        <taxon>Jatropha</taxon>
    </lineage>
</organism>
<evidence type="ECO:0000313" key="2">
    <source>
        <dbReference type="Proteomes" id="UP000027138"/>
    </source>
</evidence>
<name>A0A067KES1_JATCU</name>
<evidence type="ECO:0008006" key="3">
    <source>
        <dbReference type="Google" id="ProtNLM"/>
    </source>
</evidence>
<accession>A0A067KES1</accession>
<protein>
    <recommendedName>
        <fullName evidence="3">Aminotransferase-like plant mobile domain-containing protein</fullName>
    </recommendedName>
</protein>
<gene>
    <name evidence="1" type="ORF">JCGZ_18187</name>
</gene>